<dbReference type="AlphaFoldDB" id="A0A1G2HMC6"/>
<feature type="transmembrane region" description="Helical" evidence="1">
    <location>
        <begin position="38"/>
        <end position="64"/>
    </location>
</feature>
<protein>
    <submittedName>
        <fullName evidence="2">Uncharacterized protein</fullName>
    </submittedName>
</protein>
<feature type="transmembrane region" description="Helical" evidence="1">
    <location>
        <begin position="107"/>
        <end position="132"/>
    </location>
</feature>
<keyword evidence="1" id="KW-1133">Transmembrane helix</keyword>
<reference evidence="2 3" key="1">
    <citation type="journal article" date="2016" name="Nat. Commun.">
        <title>Thousands of microbial genomes shed light on interconnected biogeochemical processes in an aquifer system.</title>
        <authorList>
            <person name="Anantharaman K."/>
            <person name="Brown C.T."/>
            <person name="Hug L.A."/>
            <person name="Sharon I."/>
            <person name="Castelle C.J."/>
            <person name="Probst A.J."/>
            <person name="Thomas B.C."/>
            <person name="Singh A."/>
            <person name="Wilkins M.J."/>
            <person name="Karaoz U."/>
            <person name="Brodie E.L."/>
            <person name="Williams K.H."/>
            <person name="Hubbard S.S."/>
            <person name="Banfield J.F."/>
        </authorList>
    </citation>
    <scope>NUCLEOTIDE SEQUENCE [LARGE SCALE GENOMIC DNA]</scope>
</reference>
<accession>A0A1G2HMC6</accession>
<dbReference type="Proteomes" id="UP000178991">
    <property type="component" value="Unassembled WGS sequence"/>
</dbReference>
<keyword evidence="1" id="KW-0472">Membrane</keyword>
<evidence type="ECO:0000313" key="2">
    <source>
        <dbReference type="EMBL" id="OGZ63038.1"/>
    </source>
</evidence>
<gene>
    <name evidence="2" type="ORF">A2639_00840</name>
</gene>
<organism evidence="2 3">
    <name type="scientific">Candidatus Staskawiczbacteria bacterium RIFCSPHIGHO2_01_FULL_34_27</name>
    <dbReference type="NCBI Taxonomy" id="1802199"/>
    <lineage>
        <taxon>Bacteria</taxon>
        <taxon>Candidatus Staskawicziibacteriota</taxon>
    </lineage>
</organism>
<sequence length="134" mass="15814">MIVLLVKIFVIAFFINLLYEVLHSVLYKTCLESNLQKYIRLILKAAIFDGFVITIIYYIEYIIFKNQNLFYSSSQIITFSLISLFFAYIWEIYSLKKKKWEYSNKMPLILGVGITPFLQLCMTGILSIYLSLNF</sequence>
<dbReference type="EMBL" id="MHOL01000008">
    <property type="protein sequence ID" value="OGZ63038.1"/>
    <property type="molecule type" value="Genomic_DNA"/>
</dbReference>
<feature type="transmembrane region" description="Helical" evidence="1">
    <location>
        <begin position="76"/>
        <end position="95"/>
    </location>
</feature>
<proteinExistence type="predicted"/>
<evidence type="ECO:0000256" key="1">
    <source>
        <dbReference type="SAM" id="Phobius"/>
    </source>
</evidence>
<feature type="transmembrane region" description="Helical" evidence="1">
    <location>
        <begin position="6"/>
        <end position="26"/>
    </location>
</feature>
<comment type="caution">
    <text evidence="2">The sequence shown here is derived from an EMBL/GenBank/DDBJ whole genome shotgun (WGS) entry which is preliminary data.</text>
</comment>
<name>A0A1G2HMC6_9BACT</name>
<evidence type="ECO:0000313" key="3">
    <source>
        <dbReference type="Proteomes" id="UP000178991"/>
    </source>
</evidence>
<keyword evidence="1" id="KW-0812">Transmembrane</keyword>